<dbReference type="RefSeq" id="WP_011746042.1">
    <property type="nucleotide sequence ID" value="NC_008639.1"/>
</dbReference>
<dbReference type="EMBL" id="CP000492">
    <property type="protein sequence ID" value="ABL66250.1"/>
    <property type="molecule type" value="Genomic_DNA"/>
</dbReference>
<organism evidence="1 2">
    <name type="scientific">Chlorobium phaeobacteroides (strain DSM 266 / SMG 266 / 2430)</name>
    <dbReference type="NCBI Taxonomy" id="290317"/>
    <lineage>
        <taxon>Bacteria</taxon>
        <taxon>Pseudomonadati</taxon>
        <taxon>Chlorobiota</taxon>
        <taxon>Chlorobiia</taxon>
        <taxon>Chlorobiales</taxon>
        <taxon>Chlorobiaceae</taxon>
        <taxon>Chlorobium/Pelodictyon group</taxon>
        <taxon>Chlorobium</taxon>
    </lineage>
</organism>
<name>A1BIM3_CHLPD</name>
<dbReference type="NCBIfam" id="NF033832">
    <property type="entry name" value="sce7726_fam"/>
    <property type="match status" value="1"/>
</dbReference>
<sequence length="289" mass="34127">MEKAIKYQINQLRSYSSLFSRNQVLSWLKMDFTSINFKIKRYDEKWLNNHNSTYLDYLKYIYSVLADNYQNEYIFKNEFLNNWLIKELGETNSQIFSEFRVGNSIADLAMFNGCSKIFEIKTELDSDSRLTLQLQNYEKAFNEVFLIIPKSKLNIYEKQGASVGIITYDPKGEDIFSVYRNAKPNLDIEPSAIMSILHTNEYKSIVRKYYGSLPQMTSFNQYNVCGELIFEIPKNKLNKLFIDEMKKRSSSNALSSRYYKEFNQLFLALRMNRDSKSKMIELLKTTIQI</sequence>
<dbReference type="KEGG" id="cph:Cpha266_2258"/>
<protein>
    <recommendedName>
        <fullName evidence="3">Sce7726 family protein</fullName>
    </recommendedName>
</protein>
<dbReference type="Proteomes" id="UP000008701">
    <property type="component" value="Chromosome"/>
</dbReference>
<evidence type="ECO:0000313" key="2">
    <source>
        <dbReference type="Proteomes" id="UP000008701"/>
    </source>
</evidence>
<dbReference type="HOGENOM" id="CLU_069076_0_0_10"/>
<accession>A1BIM3</accession>
<dbReference type="eggNOG" id="ENOG502Z7UD">
    <property type="taxonomic scope" value="Bacteria"/>
</dbReference>
<evidence type="ECO:0008006" key="3">
    <source>
        <dbReference type="Google" id="ProtNLM"/>
    </source>
</evidence>
<dbReference type="STRING" id="290317.Cpha266_2258"/>
<dbReference type="AlphaFoldDB" id="A1BIM3"/>
<gene>
    <name evidence="1" type="ordered locus">Cpha266_2258</name>
</gene>
<reference evidence="1 2" key="1">
    <citation type="submission" date="2006-12" db="EMBL/GenBank/DDBJ databases">
        <title>Complete sequence of Chlorobium phaeobacteroides DSM 266.</title>
        <authorList>
            <consortium name="US DOE Joint Genome Institute"/>
            <person name="Copeland A."/>
            <person name="Lucas S."/>
            <person name="Lapidus A."/>
            <person name="Barry K."/>
            <person name="Detter J.C."/>
            <person name="Glavina del Rio T."/>
            <person name="Hammon N."/>
            <person name="Israni S."/>
            <person name="Pitluck S."/>
            <person name="Goltsman E."/>
            <person name="Schmutz J."/>
            <person name="Larimer F."/>
            <person name="Land M."/>
            <person name="Hauser L."/>
            <person name="Mikhailova N."/>
            <person name="Li T."/>
            <person name="Overmann J."/>
            <person name="Bryant D.A."/>
            <person name="Richardson P."/>
        </authorList>
    </citation>
    <scope>NUCLEOTIDE SEQUENCE [LARGE SCALE GENOMIC DNA]</scope>
    <source>
        <strain evidence="1 2">DSM 266</strain>
    </source>
</reference>
<evidence type="ECO:0000313" key="1">
    <source>
        <dbReference type="EMBL" id="ABL66250.1"/>
    </source>
</evidence>
<proteinExistence type="predicted"/>
<dbReference type="InterPro" id="IPR047729">
    <property type="entry name" value="Sce7726-like"/>
</dbReference>
<keyword evidence="2" id="KW-1185">Reference proteome</keyword>